<dbReference type="InterPro" id="IPR013767">
    <property type="entry name" value="PAS_fold"/>
</dbReference>
<dbReference type="SUPFAM" id="SSF55785">
    <property type="entry name" value="PYP-like sensor domain (PAS domain)"/>
    <property type="match status" value="2"/>
</dbReference>
<dbReference type="InterPro" id="IPR000014">
    <property type="entry name" value="PAS"/>
</dbReference>
<dbReference type="InterPro" id="IPR016132">
    <property type="entry name" value="Phyto_chromo_attachment"/>
</dbReference>
<dbReference type="InterPro" id="IPR001610">
    <property type="entry name" value="PAC"/>
</dbReference>
<dbReference type="EC" id="2.7.7.65" evidence="6"/>
<dbReference type="InterPro" id="IPR052155">
    <property type="entry name" value="Biofilm_reg_signaling"/>
</dbReference>
<dbReference type="Gene3D" id="3.30.450.40">
    <property type="match status" value="1"/>
</dbReference>
<dbReference type="CDD" id="cd01949">
    <property type="entry name" value="GGDEF"/>
    <property type="match status" value="1"/>
</dbReference>
<proteinExistence type="predicted"/>
<dbReference type="EMBL" id="CP098611">
    <property type="protein sequence ID" value="USR92945.1"/>
    <property type="molecule type" value="Genomic_DNA"/>
</dbReference>
<evidence type="ECO:0000259" key="4">
    <source>
        <dbReference type="PROSITE" id="PS50113"/>
    </source>
</evidence>
<feature type="domain" description="PAS" evidence="3">
    <location>
        <begin position="278"/>
        <end position="322"/>
    </location>
</feature>
<dbReference type="InterPro" id="IPR003018">
    <property type="entry name" value="GAF"/>
</dbReference>
<dbReference type="SMART" id="SM00065">
    <property type="entry name" value="GAF"/>
    <property type="match status" value="1"/>
</dbReference>
<feature type="domain" description="GGDEF" evidence="5">
    <location>
        <begin position="759"/>
        <end position="896"/>
    </location>
</feature>
<feature type="domain" description="Phytochrome chromophore attachment site" evidence="2">
    <location>
        <begin position="651"/>
        <end position="704"/>
    </location>
</feature>
<keyword evidence="6" id="KW-0808">Transferase</keyword>
<organism evidence="6 7">
    <name type="scientific">Phormidium yuhuli AB48</name>
    <dbReference type="NCBI Taxonomy" id="2940671"/>
    <lineage>
        <taxon>Bacteria</taxon>
        <taxon>Bacillati</taxon>
        <taxon>Cyanobacteriota</taxon>
        <taxon>Cyanophyceae</taxon>
        <taxon>Oscillatoriophycideae</taxon>
        <taxon>Oscillatoriales</taxon>
        <taxon>Oscillatoriaceae</taxon>
        <taxon>Phormidium</taxon>
        <taxon>Phormidium yuhuli</taxon>
    </lineage>
</organism>
<dbReference type="Proteomes" id="UP001056708">
    <property type="component" value="Chromosome"/>
</dbReference>
<evidence type="ECO:0000259" key="5">
    <source>
        <dbReference type="PROSITE" id="PS50887"/>
    </source>
</evidence>
<dbReference type="NCBIfam" id="TIGR00229">
    <property type="entry name" value="sensory_box"/>
    <property type="match status" value="2"/>
</dbReference>
<evidence type="ECO:0000259" key="2">
    <source>
        <dbReference type="PROSITE" id="PS50046"/>
    </source>
</evidence>
<dbReference type="InterPro" id="IPR029787">
    <property type="entry name" value="Nucleotide_cyclase"/>
</dbReference>
<dbReference type="Pfam" id="PF13426">
    <property type="entry name" value="PAS_9"/>
    <property type="match status" value="1"/>
</dbReference>
<dbReference type="PROSITE" id="PS50887">
    <property type="entry name" value="GGDEF"/>
    <property type="match status" value="1"/>
</dbReference>
<dbReference type="InterPro" id="IPR035965">
    <property type="entry name" value="PAS-like_dom_sf"/>
</dbReference>
<evidence type="ECO:0000259" key="3">
    <source>
        <dbReference type="PROSITE" id="PS50112"/>
    </source>
</evidence>
<dbReference type="NCBIfam" id="TIGR00254">
    <property type="entry name" value="GGDEF"/>
    <property type="match status" value="1"/>
</dbReference>
<accession>A0ABY5AV78</accession>
<dbReference type="SMART" id="SM00091">
    <property type="entry name" value="PAS"/>
    <property type="match status" value="2"/>
</dbReference>
<keyword evidence="7" id="KW-1185">Reference proteome</keyword>
<dbReference type="Gene3D" id="3.30.70.270">
    <property type="match status" value="1"/>
</dbReference>
<protein>
    <submittedName>
        <fullName evidence="6">Diguanylate cyclase</fullName>
        <ecNumber evidence="6">2.7.7.65</ecNumber>
    </submittedName>
</protein>
<name>A0ABY5AV78_9CYAN</name>
<dbReference type="SUPFAM" id="SSF55073">
    <property type="entry name" value="Nucleotide cyclase"/>
    <property type="match status" value="1"/>
</dbReference>
<evidence type="ECO:0000256" key="1">
    <source>
        <dbReference type="SAM" id="MobiDB-lite"/>
    </source>
</evidence>
<gene>
    <name evidence="6" type="ORF">NEA10_09595</name>
</gene>
<dbReference type="SMART" id="SM00267">
    <property type="entry name" value="GGDEF"/>
    <property type="match status" value="1"/>
</dbReference>
<sequence>MTLVPSNPSVWDIFEHLCKSVCRFDADGRIIVANTGFYEAFPIQDTTGEQGHEPTLHRGLPNSTASDLIWPRIPQGDRQRFRRACQGLSPGQPEVSLTLKSPLRPGEIWQWTLRGRFYGTGEILEYQALAHPLAERPLTIPKEPHSQLSEVTIQEASHYHLLTSYAPVGIFQFNAQGKVTFVNSCWSKITGLAEDAALGHGWRQALHPLDRDRILQLTCDLSQEVTACEFRFLTPQGTVVWVLGNSVPIWDDKGTFQGSIGTILDITERKQAQHQETQLKQLSRALEQCGDNVIITNREGKIVYVNSGFERLTGYTAAEVLGIKPSILKSGFHDRRFYETLWKTIHQGKVFSAIFTNRKKSGELFAEQKTITPLRDETGQITHYISTGKDVTERQRAEARLEQVNRCFLNFSSDPMDNIGRLTALCGTLLDAKGALYQRRLGDRLDTVCTWGNISVETQEGYEACLKNRETSQSRPTCPRLEMPGDTWYETISGIWRTLVRTGDRVVGLLSLEYGQPPVQRADDCRLFGIIATAIAIEEEQHRVAEALRRQMERERALTQLSHHIHRSLELGKILPATAKAVREFLESDSVLICSLNESRTQATVVARAANFDDFSVNNFVLQGFSLRVNCLEDYQQHTPVTELQLKICHHNCELEGFGNSKTHIIAPILQGSQLWGIIMAQHCHTYHQWTESEQEFLRQVATQLGIATQQSKLYEELKVANRSLHHLATIDGLTQVANRRQFDDFLAQSWQASLEKQQPLAIILCDIDFFKPYNDTYGHQAGDDCLKRVASAISQTVMAEDSLVARYGGEEFVIVVNGANYQKILTLVHDLRRAVESLRIPHRTSKAHSWVTLSIGAARLIPRPEWTSDDLLRQADQALYQAKAAGRNCGRMTEC</sequence>
<evidence type="ECO:0000313" key="6">
    <source>
        <dbReference type="EMBL" id="USR92945.1"/>
    </source>
</evidence>
<dbReference type="InterPro" id="IPR043128">
    <property type="entry name" value="Rev_trsase/Diguanyl_cyclase"/>
</dbReference>
<feature type="region of interest" description="Disordered" evidence="1">
    <location>
        <begin position="46"/>
        <end position="68"/>
    </location>
</feature>
<dbReference type="PROSITE" id="PS50046">
    <property type="entry name" value="PHYTOCHROME_2"/>
    <property type="match status" value="1"/>
</dbReference>
<feature type="domain" description="PAC" evidence="4">
    <location>
        <begin position="226"/>
        <end position="278"/>
    </location>
</feature>
<dbReference type="PROSITE" id="PS50113">
    <property type="entry name" value="PAC"/>
    <property type="match status" value="2"/>
</dbReference>
<dbReference type="Pfam" id="PF01590">
    <property type="entry name" value="GAF"/>
    <property type="match status" value="1"/>
</dbReference>
<dbReference type="PANTHER" id="PTHR44757:SF2">
    <property type="entry name" value="BIOFILM ARCHITECTURE MAINTENANCE PROTEIN MBAA"/>
    <property type="match status" value="1"/>
</dbReference>
<dbReference type="Gene3D" id="3.30.450.20">
    <property type="entry name" value="PAS domain"/>
    <property type="match status" value="2"/>
</dbReference>
<keyword evidence="6" id="KW-0548">Nucleotidyltransferase</keyword>
<dbReference type="SMART" id="SM00086">
    <property type="entry name" value="PAC"/>
    <property type="match status" value="2"/>
</dbReference>
<dbReference type="SUPFAM" id="SSF55781">
    <property type="entry name" value="GAF domain-like"/>
    <property type="match status" value="1"/>
</dbReference>
<dbReference type="Pfam" id="PF00990">
    <property type="entry name" value="GGDEF"/>
    <property type="match status" value="1"/>
</dbReference>
<reference evidence="6" key="1">
    <citation type="submission" date="2022-06" db="EMBL/GenBank/DDBJ databases">
        <title>Genome sequence of Phormidium yuhuli AB48 isolated from an industrial photobioreactor environment.</title>
        <authorList>
            <person name="Qiu Y."/>
            <person name="Noonan A.J.C."/>
            <person name="Dofher K."/>
            <person name="Koch M."/>
            <person name="Kieft B."/>
            <person name="Lin X."/>
            <person name="Ziels R.M."/>
            <person name="Hallam S.J."/>
        </authorList>
    </citation>
    <scope>NUCLEOTIDE SEQUENCE</scope>
    <source>
        <strain evidence="6">AB48</strain>
    </source>
</reference>
<dbReference type="CDD" id="cd00130">
    <property type="entry name" value="PAS"/>
    <property type="match status" value="2"/>
</dbReference>
<evidence type="ECO:0000313" key="7">
    <source>
        <dbReference type="Proteomes" id="UP001056708"/>
    </source>
</evidence>
<dbReference type="RefSeq" id="WP_252665120.1">
    <property type="nucleotide sequence ID" value="NZ_CP098611.1"/>
</dbReference>
<dbReference type="GO" id="GO:0052621">
    <property type="term" value="F:diguanylate cyclase activity"/>
    <property type="evidence" value="ECO:0007669"/>
    <property type="project" value="UniProtKB-EC"/>
</dbReference>
<dbReference type="Pfam" id="PF00989">
    <property type="entry name" value="PAS"/>
    <property type="match status" value="1"/>
</dbReference>
<dbReference type="InterPro" id="IPR000700">
    <property type="entry name" value="PAS-assoc_C"/>
</dbReference>
<dbReference type="InterPro" id="IPR029016">
    <property type="entry name" value="GAF-like_dom_sf"/>
</dbReference>
<feature type="domain" description="PAC" evidence="4">
    <location>
        <begin position="349"/>
        <end position="403"/>
    </location>
</feature>
<feature type="domain" description="PAS" evidence="3">
    <location>
        <begin position="155"/>
        <end position="216"/>
    </location>
</feature>
<dbReference type="PROSITE" id="PS50112">
    <property type="entry name" value="PAS"/>
    <property type="match status" value="2"/>
</dbReference>
<dbReference type="PANTHER" id="PTHR44757">
    <property type="entry name" value="DIGUANYLATE CYCLASE DGCP"/>
    <property type="match status" value="1"/>
</dbReference>
<dbReference type="InterPro" id="IPR000160">
    <property type="entry name" value="GGDEF_dom"/>
</dbReference>